<proteinExistence type="predicted"/>
<gene>
    <name evidence="3" type="ORF">AAFC00_005367</name>
</gene>
<dbReference type="Pfam" id="PF25482">
    <property type="entry name" value="DUF7905"/>
    <property type="match status" value="1"/>
</dbReference>
<dbReference type="Proteomes" id="UP001562354">
    <property type="component" value="Unassembled WGS sequence"/>
</dbReference>
<feature type="region of interest" description="Disordered" evidence="1">
    <location>
        <begin position="1"/>
        <end position="51"/>
    </location>
</feature>
<feature type="domain" description="DUF7905" evidence="2">
    <location>
        <begin position="306"/>
        <end position="621"/>
    </location>
</feature>
<sequence>MANSTSRGLRQRSKPRRQPQGSASRDQRSNQAFPIPSDNEGTAAWRSNQKPAETIRLPLDASVNRERINKIAADTGTHVQITRRELSVWGNGPAAAQAKSLIDIEIANTHPSFTSGKNPAKWAKTPSLTPEARRIYEKELDRTEATEEYRRDPMPDAVFETIGNLVWPSDVASPHDVFGRNLQVLDPIRSEHSCHIIFDHSLSSFQAMGKKQDVTAAIVRVRTALFQVIARQVEPSKTYMLHHADPQRVPAKVDVIEHDPVKTIVTSRAHQATKAPLRTPRAQGKLLKAGNSKLLNPTVERFALATKVKDQVMSSLNKIKYYRGSITLQARLGTMILERYQKVPQGGYDLAAFEAMLANDSAFNASVTQELGNEQLEQTAYERLTKAAGYLEPQSTFIERLEDVRPTFTATLTLDADAIGSNFIQLSKVWQEIDNDFVVLSGPSFYRLEQEDLSARCIMATCVLNVGDGMSWAIEMLARIPIEKESLKTELYDLGNYYFNIKEREARDVRGKDVWCEFEKKEDNKPRLVARKKMLELRTSWEHAIVNTRYVVEITKFQQVKYDTTDKAIAGKEEATVYEPRWTLQMKHRDWDRNLAENSNLAMGKGASWRTDLDTWFPRDEDSDKEKRPGAKPEGHVQMLDNLFRLQDIIRGE</sequence>
<name>A0ABR3PKU5_9PEZI</name>
<accession>A0ABR3PKU5</accession>
<dbReference type="RefSeq" id="XP_069202969.1">
    <property type="nucleotide sequence ID" value="XM_069345142.1"/>
</dbReference>
<dbReference type="GeneID" id="95979066"/>
<evidence type="ECO:0000313" key="4">
    <source>
        <dbReference type="Proteomes" id="UP001562354"/>
    </source>
</evidence>
<evidence type="ECO:0000256" key="1">
    <source>
        <dbReference type="SAM" id="MobiDB-lite"/>
    </source>
</evidence>
<keyword evidence="4" id="KW-1185">Reference proteome</keyword>
<evidence type="ECO:0000313" key="3">
    <source>
        <dbReference type="EMBL" id="KAL1306697.1"/>
    </source>
</evidence>
<feature type="compositionally biased region" description="Basic and acidic residues" evidence="1">
    <location>
        <begin position="614"/>
        <end position="635"/>
    </location>
</feature>
<comment type="caution">
    <text evidence="3">The sequence shown here is derived from an EMBL/GenBank/DDBJ whole genome shotgun (WGS) entry which is preliminary data.</text>
</comment>
<feature type="region of interest" description="Disordered" evidence="1">
    <location>
        <begin position="614"/>
        <end position="637"/>
    </location>
</feature>
<dbReference type="InterPro" id="IPR057227">
    <property type="entry name" value="DUF7905"/>
</dbReference>
<reference evidence="3 4" key="1">
    <citation type="submission" date="2024-07" db="EMBL/GenBank/DDBJ databases">
        <title>Draft sequence of the Neodothiora populina.</title>
        <authorList>
            <person name="Drown D.D."/>
            <person name="Schuette U.S."/>
            <person name="Buechlein A.B."/>
            <person name="Rusch D.R."/>
            <person name="Winton L.W."/>
            <person name="Adams G.A."/>
        </authorList>
    </citation>
    <scope>NUCLEOTIDE SEQUENCE [LARGE SCALE GENOMIC DNA]</scope>
    <source>
        <strain evidence="3 4">CPC 39397</strain>
    </source>
</reference>
<dbReference type="EMBL" id="JBFMKM010000004">
    <property type="protein sequence ID" value="KAL1306697.1"/>
    <property type="molecule type" value="Genomic_DNA"/>
</dbReference>
<feature type="compositionally biased region" description="Polar residues" evidence="1">
    <location>
        <begin position="19"/>
        <end position="32"/>
    </location>
</feature>
<protein>
    <recommendedName>
        <fullName evidence="2">DUF7905 domain-containing protein</fullName>
    </recommendedName>
</protein>
<organism evidence="3 4">
    <name type="scientific">Neodothiora populina</name>
    <dbReference type="NCBI Taxonomy" id="2781224"/>
    <lineage>
        <taxon>Eukaryota</taxon>
        <taxon>Fungi</taxon>
        <taxon>Dikarya</taxon>
        <taxon>Ascomycota</taxon>
        <taxon>Pezizomycotina</taxon>
        <taxon>Dothideomycetes</taxon>
        <taxon>Dothideomycetidae</taxon>
        <taxon>Dothideales</taxon>
        <taxon>Dothioraceae</taxon>
        <taxon>Neodothiora</taxon>
    </lineage>
</organism>
<evidence type="ECO:0000259" key="2">
    <source>
        <dbReference type="Pfam" id="PF25482"/>
    </source>
</evidence>